<dbReference type="InterPro" id="IPR005526">
    <property type="entry name" value="Septum_form_inhib_MinC_C"/>
</dbReference>
<dbReference type="GO" id="GO:0000902">
    <property type="term" value="P:cell morphogenesis"/>
    <property type="evidence" value="ECO:0007669"/>
    <property type="project" value="InterPro"/>
</dbReference>
<dbReference type="InterPro" id="IPR007874">
    <property type="entry name" value="MinC_N"/>
</dbReference>
<evidence type="ECO:0000256" key="1">
    <source>
        <dbReference type="ARBA" id="ARBA00006291"/>
    </source>
</evidence>
<name>A0A2L0ETH9_SORCE</name>
<evidence type="ECO:0000256" key="4">
    <source>
        <dbReference type="ARBA" id="ARBA00023306"/>
    </source>
</evidence>
<gene>
    <name evidence="6" type="primary">minC</name>
    <name evidence="10" type="ORF">SOCE26_040330</name>
</gene>
<proteinExistence type="inferred from homology"/>
<evidence type="ECO:0000313" key="10">
    <source>
        <dbReference type="EMBL" id="AUX42600.1"/>
    </source>
</evidence>
<feature type="compositionally biased region" description="Pro residues" evidence="7">
    <location>
        <begin position="168"/>
        <end position="181"/>
    </location>
</feature>
<dbReference type="Pfam" id="PF03775">
    <property type="entry name" value="MinC_C"/>
    <property type="match status" value="1"/>
</dbReference>
<feature type="domain" description="Septum formation inhibitor MinC N-terminal" evidence="9">
    <location>
        <begin position="16"/>
        <end position="86"/>
    </location>
</feature>
<dbReference type="GO" id="GO:0000917">
    <property type="term" value="P:division septum assembly"/>
    <property type="evidence" value="ECO:0007669"/>
    <property type="project" value="UniProtKB-KW"/>
</dbReference>
<dbReference type="InterPro" id="IPR013033">
    <property type="entry name" value="MinC"/>
</dbReference>
<feature type="compositionally biased region" description="Low complexity" evidence="7">
    <location>
        <begin position="131"/>
        <end position="154"/>
    </location>
</feature>
<dbReference type="Proteomes" id="UP000238348">
    <property type="component" value="Chromosome"/>
</dbReference>
<feature type="region of interest" description="Disordered" evidence="7">
    <location>
        <begin position="109"/>
        <end position="185"/>
    </location>
</feature>
<evidence type="ECO:0000259" key="9">
    <source>
        <dbReference type="Pfam" id="PF05209"/>
    </source>
</evidence>
<reference evidence="10 11" key="1">
    <citation type="submission" date="2015-09" db="EMBL/GenBank/DDBJ databases">
        <title>Sorangium comparison.</title>
        <authorList>
            <person name="Zaburannyi N."/>
            <person name="Bunk B."/>
            <person name="Overmann J."/>
            <person name="Mueller R."/>
        </authorList>
    </citation>
    <scope>NUCLEOTIDE SEQUENCE [LARGE SCALE GENOMIC DNA]</scope>
    <source>
        <strain evidence="10 11">So ce26</strain>
    </source>
</reference>
<evidence type="ECO:0000313" key="11">
    <source>
        <dbReference type="Proteomes" id="UP000238348"/>
    </source>
</evidence>
<dbReference type="PANTHER" id="PTHR34108:SF1">
    <property type="entry name" value="SEPTUM SITE-DETERMINING PROTEIN MINC"/>
    <property type="match status" value="1"/>
</dbReference>
<dbReference type="Pfam" id="PF05209">
    <property type="entry name" value="MinC_N"/>
    <property type="match status" value="1"/>
</dbReference>
<comment type="function">
    <text evidence="5 6">Cell division inhibitor that blocks the formation of polar Z ring septums. Rapidly oscillates between the poles of the cell to destabilize FtsZ filaments that have formed before they mature into polar Z rings. Prevents FtsZ polymerization.</text>
</comment>
<dbReference type="PANTHER" id="PTHR34108">
    <property type="entry name" value="SEPTUM SITE-DETERMINING PROTEIN MINC"/>
    <property type="match status" value="1"/>
</dbReference>
<keyword evidence="3 6" id="KW-0717">Septation</keyword>
<dbReference type="HAMAP" id="MF_00267">
    <property type="entry name" value="MinC"/>
    <property type="match status" value="1"/>
</dbReference>
<evidence type="ECO:0000259" key="8">
    <source>
        <dbReference type="Pfam" id="PF03775"/>
    </source>
</evidence>
<dbReference type="Gene3D" id="2.160.20.70">
    <property type="match status" value="1"/>
</dbReference>
<evidence type="ECO:0000256" key="7">
    <source>
        <dbReference type="SAM" id="MobiDB-lite"/>
    </source>
</evidence>
<dbReference type="EMBL" id="CP012673">
    <property type="protein sequence ID" value="AUX42600.1"/>
    <property type="molecule type" value="Genomic_DNA"/>
</dbReference>
<sequence length="287" mass="29782">MVSGRRGEKRQEQQAFALKGTMPALTMICLRTSDVGAIERQLADHISQMPHFFLHLPILLELDALGDEPVDLGAVAGVLRKHNLVPIAVRNPTDAQRERAVAAGLGVLRAPHARGARQPASSEGNTPTPGPVAAGPVAAGPVAAGPAAAGPAPAERGASGPTRRPRDAAPPPDAAGEPPPAGLTVRQPVRSGQVVYVPHGDLVVLSPVSSGAELIADGNIHVYAPLRGRAMAGAHNNADASIFCMSLEAEFVSIAGRYLMADEIPDEHRGKPARISVQNEGLVVTRL</sequence>
<dbReference type="InterPro" id="IPR016098">
    <property type="entry name" value="CAP/MinC_C"/>
</dbReference>
<dbReference type="SUPFAM" id="SSF63848">
    <property type="entry name" value="Cell-division inhibitor MinC, C-terminal domain"/>
    <property type="match status" value="1"/>
</dbReference>
<dbReference type="NCBIfam" id="TIGR01222">
    <property type="entry name" value="minC"/>
    <property type="match status" value="1"/>
</dbReference>
<dbReference type="AlphaFoldDB" id="A0A2L0ETH9"/>
<keyword evidence="2 6" id="KW-0132">Cell division</keyword>
<dbReference type="OrthoDB" id="9794530at2"/>
<organism evidence="10 11">
    <name type="scientific">Sorangium cellulosum</name>
    <name type="common">Polyangium cellulosum</name>
    <dbReference type="NCBI Taxonomy" id="56"/>
    <lineage>
        <taxon>Bacteria</taxon>
        <taxon>Pseudomonadati</taxon>
        <taxon>Myxococcota</taxon>
        <taxon>Polyangia</taxon>
        <taxon>Polyangiales</taxon>
        <taxon>Polyangiaceae</taxon>
        <taxon>Sorangium</taxon>
    </lineage>
</organism>
<dbReference type="InterPro" id="IPR036145">
    <property type="entry name" value="MinC_C_sf"/>
</dbReference>
<dbReference type="GO" id="GO:1901891">
    <property type="term" value="P:regulation of cell septum assembly"/>
    <property type="evidence" value="ECO:0007669"/>
    <property type="project" value="InterPro"/>
</dbReference>
<accession>A0A2L0ETH9</accession>
<evidence type="ECO:0000256" key="3">
    <source>
        <dbReference type="ARBA" id="ARBA00023210"/>
    </source>
</evidence>
<dbReference type="RefSeq" id="WP_104981390.1">
    <property type="nucleotide sequence ID" value="NZ_CP012673.1"/>
</dbReference>
<feature type="domain" description="Septum formation inhibitor MinC C-terminal" evidence="8">
    <location>
        <begin position="185"/>
        <end position="284"/>
    </location>
</feature>
<evidence type="ECO:0000256" key="2">
    <source>
        <dbReference type="ARBA" id="ARBA00022618"/>
    </source>
</evidence>
<keyword evidence="4 6" id="KW-0131">Cell cycle</keyword>
<dbReference type="Gene3D" id="3.30.70.260">
    <property type="match status" value="1"/>
</dbReference>
<protein>
    <recommendedName>
        <fullName evidence="6">Probable septum site-determining protein MinC</fullName>
    </recommendedName>
</protein>
<dbReference type="GO" id="GO:0051302">
    <property type="term" value="P:regulation of cell division"/>
    <property type="evidence" value="ECO:0007669"/>
    <property type="project" value="InterPro"/>
</dbReference>
<evidence type="ECO:0000256" key="6">
    <source>
        <dbReference type="HAMAP-Rule" id="MF_00267"/>
    </source>
</evidence>
<comment type="subunit">
    <text evidence="6">Interacts with MinD and FtsZ.</text>
</comment>
<evidence type="ECO:0000256" key="5">
    <source>
        <dbReference type="ARBA" id="ARBA00025606"/>
    </source>
</evidence>
<comment type="similarity">
    <text evidence="1 6">Belongs to the MinC family.</text>
</comment>